<dbReference type="Pfam" id="PF02639">
    <property type="entry name" value="DUF188"/>
    <property type="match status" value="1"/>
</dbReference>
<dbReference type="Proteomes" id="UP000243819">
    <property type="component" value="Unassembled WGS sequence"/>
</dbReference>
<evidence type="ECO:0000313" key="3">
    <source>
        <dbReference type="EMBL" id="SES62114.1"/>
    </source>
</evidence>
<dbReference type="PANTHER" id="PTHR35146:SF1">
    <property type="entry name" value="UPF0178 PROTEIN YAII"/>
    <property type="match status" value="1"/>
</dbReference>
<dbReference type="RefSeq" id="WP_091347569.1">
    <property type="nucleotide sequence ID" value="NZ_FOIF01000001.1"/>
</dbReference>
<dbReference type="EMBL" id="FOIF01000001">
    <property type="protein sequence ID" value="SES62114.1"/>
    <property type="molecule type" value="Genomic_DNA"/>
</dbReference>
<proteinExistence type="inferred from homology"/>
<evidence type="ECO:0000256" key="2">
    <source>
        <dbReference type="HAMAP-Rule" id="MF_00489"/>
    </source>
</evidence>
<evidence type="ECO:0000313" key="4">
    <source>
        <dbReference type="Proteomes" id="UP000243819"/>
    </source>
</evidence>
<keyword evidence="4" id="KW-1185">Reference proteome</keyword>
<accession>A0A1H9Y049</accession>
<dbReference type="STRING" id="1120990.SAMN03080614_100113"/>
<dbReference type="HAMAP" id="MF_00489">
    <property type="entry name" value="UPF0178"/>
    <property type="match status" value="1"/>
</dbReference>
<organism evidence="3 4">
    <name type="scientific">Anaerobranca gottschalkii DSM 13577</name>
    <dbReference type="NCBI Taxonomy" id="1120990"/>
    <lineage>
        <taxon>Bacteria</taxon>
        <taxon>Bacillati</taxon>
        <taxon>Bacillota</taxon>
        <taxon>Clostridia</taxon>
        <taxon>Eubacteriales</taxon>
        <taxon>Proteinivoracaceae</taxon>
        <taxon>Anaerobranca</taxon>
    </lineage>
</organism>
<dbReference type="AlphaFoldDB" id="A0A1H9Y049"/>
<dbReference type="InterPro" id="IPR003791">
    <property type="entry name" value="UPF0178"/>
</dbReference>
<comment type="similarity">
    <text evidence="1 2">Belongs to the UPF0178 family.</text>
</comment>
<dbReference type="OrthoDB" id="9798918at2"/>
<name>A0A1H9Y049_9FIRM</name>
<gene>
    <name evidence="3" type="ORF">SAMN03080614_100113</name>
</gene>
<dbReference type="PANTHER" id="PTHR35146">
    <property type="entry name" value="UPF0178 PROTEIN YAII"/>
    <property type="match status" value="1"/>
</dbReference>
<sequence length="152" mass="17118">MRILVDGDGCPKVVKSCCREIAKKYKLPLTFYTTLAHYSDLTDSQEDHVFLDCKDQSVDIKLVNDTQQGDIVITQDYGLASMVLAKGGNPLGVRGEIFTHDNIDNFLLIRHQNTKLRQAKLLKGGPAKYSNQDINKFRRNLLYLIANLTSNS</sequence>
<protein>
    <recommendedName>
        <fullName evidence="2">UPF0178 protein SAMN03080614_100113</fullName>
    </recommendedName>
</protein>
<reference evidence="4" key="1">
    <citation type="submission" date="2016-10" db="EMBL/GenBank/DDBJ databases">
        <authorList>
            <person name="Varghese N."/>
            <person name="Submissions S."/>
        </authorList>
    </citation>
    <scope>NUCLEOTIDE SEQUENCE [LARGE SCALE GENOMIC DNA]</scope>
    <source>
        <strain evidence="4">DSM 13577</strain>
    </source>
</reference>
<evidence type="ECO:0000256" key="1">
    <source>
        <dbReference type="ARBA" id="ARBA00008522"/>
    </source>
</evidence>